<protein>
    <submittedName>
        <fullName evidence="2">Nucleoside-diphosphate-sugar epimerase</fullName>
    </submittedName>
</protein>
<dbReference type="Pfam" id="PF13460">
    <property type="entry name" value="NAD_binding_10"/>
    <property type="match status" value="1"/>
</dbReference>
<evidence type="ECO:0000313" key="2">
    <source>
        <dbReference type="EMBL" id="SMF53519.1"/>
    </source>
</evidence>
<dbReference type="GO" id="GO:0044877">
    <property type="term" value="F:protein-containing complex binding"/>
    <property type="evidence" value="ECO:0007669"/>
    <property type="project" value="TreeGrafter"/>
</dbReference>
<organism evidence="2 3">
    <name type="scientific">Pseudobacteriovorax antillogorgiicola</name>
    <dbReference type="NCBI Taxonomy" id="1513793"/>
    <lineage>
        <taxon>Bacteria</taxon>
        <taxon>Pseudomonadati</taxon>
        <taxon>Bdellovibrionota</taxon>
        <taxon>Oligoflexia</taxon>
        <taxon>Oligoflexales</taxon>
        <taxon>Pseudobacteriovoracaceae</taxon>
        <taxon>Pseudobacteriovorax</taxon>
    </lineage>
</organism>
<dbReference type="EMBL" id="FWZT01000016">
    <property type="protein sequence ID" value="SMF53519.1"/>
    <property type="molecule type" value="Genomic_DNA"/>
</dbReference>
<dbReference type="PANTHER" id="PTHR12126">
    <property type="entry name" value="NADH-UBIQUINONE OXIDOREDUCTASE 39 KDA SUBUNIT-RELATED"/>
    <property type="match status" value="1"/>
</dbReference>
<dbReference type="InterPro" id="IPR051207">
    <property type="entry name" value="ComplexI_NDUFA9_subunit"/>
</dbReference>
<accession>A0A1Y6CBS3</accession>
<dbReference type="InterPro" id="IPR016040">
    <property type="entry name" value="NAD(P)-bd_dom"/>
</dbReference>
<dbReference type="OrthoDB" id="5289532at2"/>
<dbReference type="STRING" id="1513793.SAMN06296036_116133"/>
<feature type="domain" description="NAD(P)-binding" evidence="1">
    <location>
        <begin position="7"/>
        <end position="115"/>
    </location>
</feature>
<evidence type="ECO:0000313" key="3">
    <source>
        <dbReference type="Proteomes" id="UP000192907"/>
    </source>
</evidence>
<dbReference type="Gene3D" id="3.40.50.720">
    <property type="entry name" value="NAD(P)-binding Rossmann-like Domain"/>
    <property type="match status" value="1"/>
</dbReference>
<dbReference type="SUPFAM" id="SSF51735">
    <property type="entry name" value="NAD(P)-binding Rossmann-fold domains"/>
    <property type="match status" value="1"/>
</dbReference>
<dbReference type="AlphaFoldDB" id="A0A1Y6CBS3"/>
<sequence length="479" mass="54382">MRVAIVGASGFIGVSLLKALTGTYQCQALSRSRPRLDDGEYDWAPCDLHNLRDLEKSLSGCDVAIYLVHSMLASAGLNQGNFQDFDISLADNFARAARTCGVKRVIYLSGLIPDGKRSTHLESRLEVESLLRTYYPDVTILRAGIIAGSRGSSFSMMYRLSKKLPLMLLPSWTETLSQPVYVDDVVLAIEHCLSQSETSGHTYDLGSEPPLSYETMMKMIGKKVAREPKIVHIDTFSPTLSSLWITLISGAPLELTRPLVGSLKQPMLVRDQHRLKIPGHRFVSFAEALDKIFASKDIESFRPPHAFRSWFRKQSGRQVRSIQRLSLPKGWTADDVAHEYLNWLPRAMRYIISVRVEDNCAYFYINHTRIDLLKLQYSAERSEPTRSLFYIKGGILAHKQKQRGRLEFRQLPHEDSILAAIHDYVPALPWMVYRFSQAIIHGLVMRQFTKHLFSAKAKLPVARKHDRLAAQERPQQTQA</sequence>
<dbReference type="Proteomes" id="UP000192907">
    <property type="component" value="Unassembled WGS sequence"/>
</dbReference>
<name>A0A1Y6CBS3_9BACT</name>
<dbReference type="PANTHER" id="PTHR12126:SF11">
    <property type="entry name" value="NADH DEHYDROGENASE [UBIQUINONE] 1 ALPHA SUBCOMPLEX SUBUNIT 9, MITOCHONDRIAL"/>
    <property type="match status" value="1"/>
</dbReference>
<reference evidence="3" key="1">
    <citation type="submission" date="2017-04" db="EMBL/GenBank/DDBJ databases">
        <authorList>
            <person name="Varghese N."/>
            <person name="Submissions S."/>
        </authorList>
    </citation>
    <scope>NUCLEOTIDE SEQUENCE [LARGE SCALE GENOMIC DNA]</scope>
    <source>
        <strain evidence="3">RKEM611</strain>
    </source>
</reference>
<keyword evidence="3" id="KW-1185">Reference proteome</keyword>
<dbReference type="InterPro" id="IPR036291">
    <property type="entry name" value="NAD(P)-bd_dom_sf"/>
</dbReference>
<dbReference type="RefSeq" id="WP_132321658.1">
    <property type="nucleotide sequence ID" value="NZ_FWZT01000016.1"/>
</dbReference>
<evidence type="ECO:0000259" key="1">
    <source>
        <dbReference type="Pfam" id="PF13460"/>
    </source>
</evidence>
<gene>
    <name evidence="2" type="ORF">SAMN06296036_116133</name>
</gene>
<proteinExistence type="predicted"/>